<feature type="region of interest" description="Disordered" evidence="1">
    <location>
        <begin position="73"/>
        <end position="143"/>
    </location>
</feature>
<organism evidence="2 3">
    <name type="scientific">Nezara viridula</name>
    <name type="common">Southern green stink bug</name>
    <name type="synonym">Cimex viridulus</name>
    <dbReference type="NCBI Taxonomy" id="85310"/>
    <lineage>
        <taxon>Eukaryota</taxon>
        <taxon>Metazoa</taxon>
        <taxon>Ecdysozoa</taxon>
        <taxon>Arthropoda</taxon>
        <taxon>Hexapoda</taxon>
        <taxon>Insecta</taxon>
        <taxon>Pterygota</taxon>
        <taxon>Neoptera</taxon>
        <taxon>Paraneoptera</taxon>
        <taxon>Hemiptera</taxon>
        <taxon>Heteroptera</taxon>
        <taxon>Panheteroptera</taxon>
        <taxon>Pentatomomorpha</taxon>
        <taxon>Pentatomoidea</taxon>
        <taxon>Pentatomidae</taxon>
        <taxon>Pentatominae</taxon>
        <taxon>Nezara</taxon>
    </lineage>
</organism>
<protein>
    <recommendedName>
        <fullName evidence="4">Alpha-endosulfine</fullName>
    </recommendedName>
</protein>
<feature type="compositionally biased region" description="Polar residues" evidence="1">
    <location>
        <begin position="1"/>
        <end position="10"/>
    </location>
</feature>
<evidence type="ECO:0008006" key="4">
    <source>
        <dbReference type="Google" id="ProtNLM"/>
    </source>
</evidence>
<dbReference type="Proteomes" id="UP001152798">
    <property type="component" value="Chromosome 2"/>
</dbReference>
<proteinExistence type="predicted"/>
<feature type="compositionally biased region" description="Polar residues" evidence="1">
    <location>
        <begin position="128"/>
        <end position="143"/>
    </location>
</feature>
<feature type="region of interest" description="Disordered" evidence="1">
    <location>
        <begin position="1"/>
        <end position="27"/>
    </location>
</feature>
<gene>
    <name evidence="2" type="ORF">NEZAVI_LOCUS3395</name>
</gene>
<keyword evidence="3" id="KW-1185">Reference proteome</keyword>
<dbReference type="EMBL" id="OV725078">
    <property type="protein sequence ID" value="CAH1392599.1"/>
    <property type="molecule type" value="Genomic_DNA"/>
</dbReference>
<sequence>MDGERSNTTVDEGKNESNEGNKLDGQSCNVDNAAWLKSKYPMGLSGHSAFLQKKLAKGQKYFDSGDYQMARQTTGVTKGRQSQASTPFFNFPTGEAIPTPESVPVRKTSIIQPKFHVPPPPTSPPMACNSNVNTASTNYPSNS</sequence>
<feature type="compositionally biased region" description="Basic and acidic residues" evidence="1">
    <location>
        <begin position="11"/>
        <end position="22"/>
    </location>
</feature>
<evidence type="ECO:0000313" key="3">
    <source>
        <dbReference type="Proteomes" id="UP001152798"/>
    </source>
</evidence>
<dbReference type="OrthoDB" id="5949865at2759"/>
<evidence type="ECO:0000256" key="1">
    <source>
        <dbReference type="SAM" id="MobiDB-lite"/>
    </source>
</evidence>
<feature type="compositionally biased region" description="Polar residues" evidence="1">
    <location>
        <begin position="73"/>
        <end position="88"/>
    </location>
</feature>
<name>A0A9P0ECU6_NEZVI</name>
<evidence type="ECO:0000313" key="2">
    <source>
        <dbReference type="EMBL" id="CAH1392599.1"/>
    </source>
</evidence>
<reference evidence="2" key="1">
    <citation type="submission" date="2022-01" db="EMBL/GenBank/DDBJ databases">
        <authorList>
            <person name="King R."/>
        </authorList>
    </citation>
    <scope>NUCLEOTIDE SEQUENCE</scope>
</reference>
<dbReference type="AlphaFoldDB" id="A0A9P0ECU6"/>
<accession>A0A9P0ECU6</accession>